<dbReference type="GO" id="GO:0005634">
    <property type="term" value="C:nucleus"/>
    <property type="evidence" value="ECO:0007669"/>
    <property type="project" value="UniProtKB-SubCell"/>
</dbReference>
<keyword evidence="9" id="KW-0479">Metal-binding</keyword>
<evidence type="ECO:0000256" key="7">
    <source>
        <dbReference type="ARBA" id="ARBA00022490"/>
    </source>
</evidence>
<dbReference type="GO" id="GO:0003723">
    <property type="term" value="F:RNA binding"/>
    <property type="evidence" value="ECO:0007669"/>
    <property type="project" value="UniProtKB-KW"/>
</dbReference>
<name>A0A5B8MV91_9CHLO</name>
<organism evidence="17 18">
    <name type="scientific">Chloropicon primus</name>
    <dbReference type="NCBI Taxonomy" id="1764295"/>
    <lineage>
        <taxon>Eukaryota</taxon>
        <taxon>Viridiplantae</taxon>
        <taxon>Chlorophyta</taxon>
        <taxon>Chloropicophyceae</taxon>
        <taxon>Chloropicales</taxon>
        <taxon>Chloropicaceae</taxon>
        <taxon>Chloropicon</taxon>
    </lineage>
</organism>
<dbReference type="PANTHER" id="PTHR10797">
    <property type="entry name" value="CCR4-NOT TRANSCRIPTION COMPLEX SUBUNIT"/>
    <property type="match status" value="1"/>
</dbReference>
<evidence type="ECO:0000256" key="12">
    <source>
        <dbReference type="ARBA" id="ARBA00022884"/>
    </source>
</evidence>
<keyword evidence="8" id="KW-0540">Nuclease</keyword>
<evidence type="ECO:0000256" key="3">
    <source>
        <dbReference type="ARBA" id="ARBA00004496"/>
    </source>
</evidence>
<dbReference type="FunFam" id="3.30.420.10:FF:000048">
    <property type="entry name" value="CCR4-associated factor 1, putative"/>
    <property type="match status" value="1"/>
</dbReference>
<evidence type="ECO:0000256" key="13">
    <source>
        <dbReference type="ARBA" id="ARBA00023015"/>
    </source>
</evidence>
<sequence>MTVEGVTAVTPSGETLRVREVWEDNLEEEMKIIRDCIDEFPFVAMDTEFPGVVARPVGNFKNSSEYHYQTLRVNVDMLKLIQLGLTLSDKDGKLPRHNEEICVWQFNFREFEVENDIHSGESIELLRTSGIDFENMEKRGIDVHHFGELLMCSGVVLNDKVNWVTFHCAYDFGYLMKVLTCKALPETESDFFEVFNVFFPRVFDMKYMSKFCNGLHGGLNKIAEVMKVDRIGPMHQAGSDSLLTLDTFMRMVKLHFNNNLENIEKHCTVLYGLGSDASTGTQENGFTEATL</sequence>
<evidence type="ECO:0000313" key="18">
    <source>
        <dbReference type="Proteomes" id="UP000316726"/>
    </source>
</evidence>
<evidence type="ECO:0000256" key="9">
    <source>
        <dbReference type="ARBA" id="ARBA00022723"/>
    </source>
</evidence>
<dbReference type="STRING" id="1764295.A0A5B8MV91"/>
<dbReference type="GO" id="GO:0005737">
    <property type="term" value="C:cytoplasm"/>
    <property type="evidence" value="ECO:0007669"/>
    <property type="project" value="UniProtKB-SubCell"/>
</dbReference>
<keyword evidence="18" id="KW-1185">Reference proteome</keyword>
<evidence type="ECO:0000256" key="8">
    <source>
        <dbReference type="ARBA" id="ARBA00022722"/>
    </source>
</evidence>
<dbReference type="GO" id="GO:0046872">
    <property type="term" value="F:metal ion binding"/>
    <property type="evidence" value="ECO:0007669"/>
    <property type="project" value="UniProtKB-KW"/>
</dbReference>
<evidence type="ECO:0000313" key="17">
    <source>
        <dbReference type="EMBL" id="QDZ24493.1"/>
    </source>
</evidence>
<evidence type="ECO:0000256" key="15">
    <source>
        <dbReference type="ARBA" id="ARBA00023242"/>
    </source>
</evidence>
<evidence type="ECO:0000256" key="1">
    <source>
        <dbReference type="ARBA" id="ARBA00001663"/>
    </source>
</evidence>
<dbReference type="Pfam" id="PF04857">
    <property type="entry name" value="CAF1"/>
    <property type="match status" value="2"/>
</dbReference>
<dbReference type="InterPro" id="IPR006941">
    <property type="entry name" value="RNase_CAF1"/>
</dbReference>
<dbReference type="GO" id="GO:0030014">
    <property type="term" value="C:CCR4-NOT complex"/>
    <property type="evidence" value="ECO:0007669"/>
    <property type="project" value="InterPro"/>
</dbReference>
<keyword evidence="10" id="KW-0378">Hydrolase</keyword>
<keyword evidence="7" id="KW-0963">Cytoplasm</keyword>
<gene>
    <name evidence="17" type="ORF">A3770_13p70110</name>
</gene>
<dbReference type="OrthoDB" id="1164111at2759"/>
<evidence type="ECO:0000256" key="16">
    <source>
        <dbReference type="ARBA" id="ARBA00025148"/>
    </source>
</evidence>
<comment type="subcellular location">
    <subcellularLocation>
        <location evidence="3">Cytoplasm</location>
    </subcellularLocation>
    <subcellularLocation>
        <location evidence="2">Nucleus</location>
    </subcellularLocation>
</comment>
<reference evidence="17 18" key="1">
    <citation type="submission" date="2018-07" db="EMBL/GenBank/DDBJ databases">
        <title>The complete nuclear genome of the prasinophyte Chloropicon primus (CCMP1205).</title>
        <authorList>
            <person name="Pombert J.-F."/>
            <person name="Otis C."/>
            <person name="Turmel M."/>
            <person name="Lemieux C."/>
        </authorList>
    </citation>
    <scope>NUCLEOTIDE SEQUENCE [LARGE SCALE GENOMIC DNA]</scope>
    <source>
        <strain evidence="17 18">CCMP1205</strain>
    </source>
</reference>
<keyword evidence="13" id="KW-0805">Transcription regulation</keyword>
<keyword evidence="14" id="KW-0804">Transcription</keyword>
<comment type="similarity">
    <text evidence="4">Belongs to the CAF1 family.</text>
</comment>
<dbReference type="GO" id="GO:0004535">
    <property type="term" value="F:poly(A)-specific ribonuclease activity"/>
    <property type="evidence" value="ECO:0007669"/>
    <property type="project" value="UniProtKB-EC"/>
</dbReference>
<keyword evidence="15" id="KW-0539">Nucleus</keyword>
<dbReference type="Proteomes" id="UP000316726">
    <property type="component" value="Chromosome 13"/>
</dbReference>
<comment type="subunit">
    <text evidence="5">Component of the CCR4-NOT complex, at least composed of CRR4 and CAF1 proteins.</text>
</comment>
<dbReference type="EC" id="3.1.13.4" evidence="6"/>
<dbReference type="InterPro" id="IPR036397">
    <property type="entry name" value="RNaseH_sf"/>
</dbReference>
<dbReference type="EMBL" id="CP031046">
    <property type="protein sequence ID" value="QDZ24493.1"/>
    <property type="molecule type" value="Genomic_DNA"/>
</dbReference>
<evidence type="ECO:0000256" key="6">
    <source>
        <dbReference type="ARBA" id="ARBA00012161"/>
    </source>
</evidence>
<evidence type="ECO:0000256" key="4">
    <source>
        <dbReference type="ARBA" id="ARBA00008372"/>
    </source>
</evidence>
<evidence type="ECO:0000256" key="5">
    <source>
        <dbReference type="ARBA" id="ARBA00011757"/>
    </source>
</evidence>
<proteinExistence type="inferred from homology"/>
<dbReference type="Gene3D" id="3.30.420.10">
    <property type="entry name" value="Ribonuclease H-like superfamily/Ribonuclease H"/>
    <property type="match status" value="1"/>
</dbReference>
<dbReference type="AlphaFoldDB" id="A0A5B8MV91"/>
<evidence type="ECO:0000256" key="14">
    <source>
        <dbReference type="ARBA" id="ARBA00023163"/>
    </source>
</evidence>
<dbReference type="InterPro" id="IPR039637">
    <property type="entry name" value="CNOT7/CNOT8/Pop2"/>
</dbReference>
<keyword evidence="12" id="KW-0694">RNA-binding</keyword>
<comment type="catalytic activity">
    <reaction evidence="1">
        <text>Exonucleolytic cleavage of poly(A) to 5'-AMP.</text>
        <dbReference type="EC" id="3.1.13.4"/>
    </reaction>
</comment>
<evidence type="ECO:0000256" key="2">
    <source>
        <dbReference type="ARBA" id="ARBA00004123"/>
    </source>
</evidence>
<accession>A0A5B8MV91</accession>
<comment type="function">
    <text evidence="16">Ubiquitous transcription factor required for a diverse set of processes. It is a component of the CCR4 complex involved in the control of gene expression.</text>
</comment>
<keyword evidence="11" id="KW-0269">Exonuclease</keyword>
<dbReference type="SUPFAM" id="SSF53098">
    <property type="entry name" value="Ribonuclease H-like"/>
    <property type="match status" value="1"/>
</dbReference>
<dbReference type="InterPro" id="IPR012337">
    <property type="entry name" value="RNaseH-like_sf"/>
</dbReference>
<evidence type="ECO:0000256" key="10">
    <source>
        <dbReference type="ARBA" id="ARBA00022801"/>
    </source>
</evidence>
<protein>
    <recommendedName>
        <fullName evidence="6">poly(A)-specific ribonuclease</fullName>
        <ecNumber evidence="6">3.1.13.4</ecNumber>
    </recommendedName>
</protein>
<evidence type="ECO:0000256" key="11">
    <source>
        <dbReference type="ARBA" id="ARBA00022839"/>
    </source>
</evidence>